<dbReference type="PIRSF" id="PIRSF036426">
    <property type="entry name" value="Sirohaem_synth"/>
    <property type="match status" value="1"/>
</dbReference>
<evidence type="ECO:0000256" key="3">
    <source>
        <dbReference type="ARBA" id="ARBA00022603"/>
    </source>
</evidence>
<dbReference type="InterPro" id="IPR035996">
    <property type="entry name" value="4pyrrol_Methylase_sf"/>
</dbReference>
<name>A0A934M917_9MICO</name>
<evidence type="ECO:0000259" key="14">
    <source>
        <dbReference type="Pfam" id="PF00590"/>
    </source>
</evidence>
<evidence type="ECO:0000256" key="12">
    <source>
        <dbReference type="PIRSR" id="PIRSR036426-1"/>
    </source>
</evidence>
<protein>
    <submittedName>
        <fullName evidence="15">Uroporphyrinogen-III C-methyltransferase</fullName>
        <ecNumber evidence="15">2.1.1.107</ecNumber>
    </submittedName>
</protein>
<dbReference type="GO" id="GO:0019354">
    <property type="term" value="P:siroheme biosynthetic process"/>
    <property type="evidence" value="ECO:0007669"/>
    <property type="project" value="InterPro"/>
</dbReference>
<keyword evidence="7" id="KW-0520">NAD</keyword>
<dbReference type="AlphaFoldDB" id="A0A934M917"/>
<feature type="region of interest" description="Disordered" evidence="13">
    <location>
        <begin position="157"/>
        <end position="177"/>
    </location>
</feature>
<dbReference type="SUPFAM" id="SSF51735">
    <property type="entry name" value="NAD(P)-binding Rossmann-fold domains"/>
    <property type="match status" value="1"/>
</dbReference>
<dbReference type="PANTHER" id="PTHR45790:SF3">
    <property type="entry name" value="S-ADENOSYL-L-METHIONINE-DEPENDENT UROPORPHYRINOGEN III METHYLTRANSFERASE, CHLOROPLASTIC"/>
    <property type="match status" value="1"/>
</dbReference>
<dbReference type="FunFam" id="3.40.1010.10:FF:000001">
    <property type="entry name" value="Siroheme synthase"/>
    <property type="match status" value="1"/>
</dbReference>
<keyword evidence="5" id="KW-0949">S-adenosyl-L-methionine</keyword>
<keyword evidence="2" id="KW-0169">Cobalamin biosynthesis</keyword>
<comment type="pathway">
    <text evidence="1">Porphyrin-containing compound metabolism; siroheme biosynthesis; sirohydrochlorin from precorrin-2: step 1/1.</text>
</comment>
<dbReference type="InterPro" id="IPR014777">
    <property type="entry name" value="4pyrrole_Mease_sub1"/>
</dbReference>
<keyword evidence="10" id="KW-0511">Multifunctional enzyme</keyword>
<dbReference type="RefSeq" id="WP_198732668.1">
    <property type="nucleotide sequence ID" value="NZ_JAEINH010000002.1"/>
</dbReference>
<comment type="caution">
    <text evidence="15">The sequence shown here is derived from an EMBL/GenBank/DDBJ whole genome shotgun (WGS) entry which is preliminary data.</text>
</comment>
<dbReference type="Proteomes" id="UP000602087">
    <property type="component" value="Unassembled WGS sequence"/>
</dbReference>
<feature type="active site" description="Proton acceptor" evidence="12">
    <location>
        <position position="217"/>
    </location>
</feature>
<dbReference type="InterPro" id="IPR006367">
    <property type="entry name" value="Sirohaem_synthase_N"/>
</dbReference>
<dbReference type="GO" id="GO:0009236">
    <property type="term" value="P:cobalamin biosynthetic process"/>
    <property type="evidence" value="ECO:0007669"/>
    <property type="project" value="UniProtKB-KW"/>
</dbReference>
<dbReference type="PANTHER" id="PTHR45790">
    <property type="entry name" value="SIROHEME SYNTHASE-RELATED"/>
    <property type="match status" value="1"/>
</dbReference>
<dbReference type="GO" id="GO:0032259">
    <property type="term" value="P:methylation"/>
    <property type="evidence" value="ECO:0007669"/>
    <property type="project" value="UniProtKB-KW"/>
</dbReference>
<keyword evidence="3 15" id="KW-0489">Methyltransferase</keyword>
<feature type="active site" description="Proton donor" evidence="12">
    <location>
        <position position="239"/>
    </location>
</feature>
<feature type="domain" description="Tetrapyrrole methylase" evidence="14">
    <location>
        <begin position="187"/>
        <end position="390"/>
    </location>
</feature>
<evidence type="ECO:0000256" key="5">
    <source>
        <dbReference type="ARBA" id="ARBA00022691"/>
    </source>
</evidence>
<evidence type="ECO:0000256" key="1">
    <source>
        <dbReference type="ARBA" id="ARBA00005010"/>
    </source>
</evidence>
<dbReference type="Gene3D" id="3.30.950.10">
    <property type="entry name" value="Methyltransferase, Cobalt-precorrin-4 Transmethylase, Domain 2"/>
    <property type="match status" value="1"/>
</dbReference>
<evidence type="ECO:0000256" key="11">
    <source>
        <dbReference type="ARBA" id="ARBA00047561"/>
    </source>
</evidence>
<gene>
    <name evidence="15" type="primary">cobA</name>
    <name evidence="15" type="ORF">JAV76_03770</name>
</gene>
<reference evidence="15" key="1">
    <citation type="submission" date="2020-12" db="EMBL/GenBank/DDBJ databases">
        <title>Sanguibacter suaedae sp. nov., isolated from Suaeda aralocaspica.</title>
        <authorList>
            <person name="Ma Q."/>
        </authorList>
    </citation>
    <scope>NUCLEOTIDE SEQUENCE</scope>
    <source>
        <strain evidence="15">YZGR15</strain>
    </source>
</reference>
<dbReference type="InterPro" id="IPR000878">
    <property type="entry name" value="4pyrrol_Mease"/>
</dbReference>
<dbReference type="NCBIfam" id="TIGR01470">
    <property type="entry name" value="cysG_Nterm"/>
    <property type="match status" value="1"/>
</dbReference>
<keyword evidence="6" id="KW-0560">Oxidoreductase</keyword>
<evidence type="ECO:0000256" key="10">
    <source>
        <dbReference type="ARBA" id="ARBA00023268"/>
    </source>
</evidence>
<dbReference type="InterPro" id="IPR036291">
    <property type="entry name" value="NAD(P)-bd_dom_sf"/>
</dbReference>
<dbReference type="GO" id="GO:0051287">
    <property type="term" value="F:NAD binding"/>
    <property type="evidence" value="ECO:0007669"/>
    <property type="project" value="InterPro"/>
</dbReference>
<dbReference type="Gene3D" id="3.40.1010.10">
    <property type="entry name" value="Cobalt-precorrin-4 Transmethylase, Domain 1"/>
    <property type="match status" value="1"/>
</dbReference>
<keyword evidence="16" id="KW-1185">Reference proteome</keyword>
<evidence type="ECO:0000256" key="9">
    <source>
        <dbReference type="ARBA" id="ARBA00023244"/>
    </source>
</evidence>
<dbReference type="NCBIfam" id="NF004790">
    <property type="entry name" value="PRK06136.1"/>
    <property type="match status" value="1"/>
</dbReference>
<dbReference type="EC" id="2.1.1.107" evidence="15"/>
<keyword evidence="4 15" id="KW-0808">Transferase</keyword>
<proteinExistence type="predicted"/>
<evidence type="ECO:0000313" key="16">
    <source>
        <dbReference type="Proteomes" id="UP000602087"/>
    </source>
</evidence>
<organism evidence="15 16">
    <name type="scientific">Sanguibacter suaedae</name>
    <dbReference type="NCBI Taxonomy" id="2795737"/>
    <lineage>
        <taxon>Bacteria</taxon>
        <taxon>Bacillati</taxon>
        <taxon>Actinomycetota</taxon>
        <taxon>Actinomycetes</taxon>
        <taxon>Micrococcales</taxon>
        <taxon>Sanguibacteraceae</taxon>
        <taxon>Sanguibacter</taxon>
    </lineage>
</organism>
<dbReference type="GO" id="GO:0043115">
    <property type="term" value="F:precorrin-2 dehydrogenase activity"/>
    <property type="evidence" value="ECO:0007669"/>
    <property type="project" value="UniProtKB-EC"/>
</dbReference>
<sequence length="423" mass="43330">MTDHISEIFPLGLRLAGRRIVLVGGGSVTARRAASFVGAGAVVEVVSPEVCDDLAALAADGTLTWTARGYRPEDVDGAWLVHTATGDPTVDRQVVADADARHTFCVAAGDATSGTAWVPAVARLDDVVVSVTSSAGEDRNPRRSAHVRDAIADGLRTGTLPVRGTRPRPRAVVTTDPATAERPVGWVALVGGGPGRADLLTVRGRTLLAAADVVVVDRLAPRAVLDELAPDVEVIDVGKTSGFHPIAQEQINALLVEHALQGKGVVRLKGGDPYVFGRGGEELDECAAAGVPVEVVPGVTSSISVPAAVGIPVTHRGLSRGFTVLTGHEDIGKVPAASDHTVVLLMGVSRLAATAEGLVANGRDPGTPAAVVEDGFGARQRVTVGTLATIAERAVAAGVRPPAVTVVGEVVRRAPAWSAATDL</sequence>
<evidence type="ECO:0000256" key="7">
    <source>
        <dbReference type="ARBA" id="ARBA00023027"/>
    </source>
</evidence>
<keyword evidence="9" id="KW-0627">Porphyrin biosynthesis</keyword>
<dbReference type="Gene3D" id="3.40.50.720">
    <property type="entry name" value="NAD(P)-binding Rossmann-like Domain"/>
    <property type="match status" value="1"/>
</dbReference>
<evidence type="ECO:0000313" key="15">
    <source>
        <dbReference type="EMBL" id="MBI9114130.1"/>
    </source>
</evidence>
<keyword evidence="8" id="KW-0456">Lyase</keyword>
<dbReference type="EMBL" id="JAEINH010000002">
    <property type="protein sequence ID" value="MBI9114130.1"/>
    <property type="molecule type" value="Genomic_DNA"/>
</dbReference>
<dbReference type="GO" id="GO:0004851">
    <property type="term" value="F:uroporphyrin-III C-methyltransferase activity"/>
    <property type="evidence" value="ECO:0007669"/>
    <property type="project" value="UniProtKB-EC"/>
</dbReference>
<dbReference type="GO" id="GO:0051266">
    <property type="term" value="F:sirohydrochlorin ferrochelatase activity"/>
    <property type="evidence" value="ECO:0007669"/>
    <property type="project" value="InterPro"/>
</dbReference>
<accession>A0A934M917</accession>
<dbReference type="InterPro" id="IPR050161">
    <property type="entry name" value="Siro_Cobalamin_biosynth"/>
</dbReference>
<dbReference type="Pfam" id="PF13241">
    <property type="entry name" value="NAD_binding_7"/>
    <property type="match status" value="1"/>
</dbReference>
<dbReference type="NCBIfam" id="TIGR01469">
    <property type="entry name" value="cobA_cysG_Cterm"/>
    <property type="match status" value="1"/>
</dbReference>
<dbReference type="Pfam" id="PF00590">
    <property type="entry name" value="TP_methylase"/>
    <property type="match status" value="1"/>
</dbReference>
<dbReference type="InterPro" id="IPR014776">
    <property type="entry name" value="4pyrrole_Mease_sub2"/>
</dbReference>
<dbReference type="SUPFAM" id="SSF53790">
    <property type="entry name" value="Tetrapyrrole methylase"/>
    <property type="match status" value="1"/>
</dbReference>
<evidence type="ECO:0000256" key="2">
    <source>
        <dbReference type="ARBA" id="ARBA00022573"/>
    </source>
</evidence>
<comment type="catalytic activity">
    <reaction evidence="11">
        <text>precorrin-2 + NAD(+) = sirohydrochlorin + NADH + 2 H(+)</text>
        <dbReference type="Rhea" id="RHEA:15613"/>
        <dbReference type="ChEBI" id="CHEBI:15378"/>
        <dbReference type="ChEBI" id="CHEBI:57540"/>
        <dbReference type="ChEBI" id="CHEBI:57945"/>
        <dbReference type="ChEBI" id="CHEBI:58351"/>
        <dbReference type="ChEBI" id="CHEBI:58827"/>
        <dbReference type="EC" id="1.3.1.76"/>
    </reaction>
</comment>
<evidence type="ECO:0000256" key="13">
    <source>
        <dbReference type="SAM" id="MobiDB-lite"/>
    </source>
</evidence>
<evidence type="ECO:0000256" key="4">
    <source>
        <dbReference type="ARBA" id="ARBA00022679"/>
    </source>
</evidence>
<dbReference type="InterPro" id="IPR012409">
    <property type="entry name" value="Sirohaem_synth"/>
</dbReference>
<evidence type="ECO:0000256" key="8">
    <source>
        <dbReference type="ARBA" id="ARBA00023239"/>
    </source>
</evidence>
<evidence type="ECO:0000256" key="6">
    <source>
        <dbReference type="ARBA" id="ARBA00023002"/>
    </source>
</evidence>
<dbReference type="CDD" id="cd11642">
    <property type="entry name" value="SUMT"/>
    <property type="match status" value="1"/>
</dbReference>
<dbReference type="InterPro" id="IPR006366">
    <property type="entry name" value="CobA/CysG_C"/>
</dbReference>